<name>A0AAV2GZ03_LYMST</name>
<organism evidence="3 4">
    <name type="scientific">Lymnaea stagnalis</name>
    <name type="common">Great pond snail</name>
    <name type="synonym">Helix stagnalis</name>
    <dbReference type="NCBI Taxonomy" id="6523"/>
    <lineage>
        <taxon>Eukaryota</taxon>
        <taxon>Metazoa</taxon>
        <taxon>Spiralia</taxon>
        <taxon>Lophotrochozoa</taxon>
        <taxon>Mollusca</taxon>
        <taxon>Gastropoda</taxon>
        <taxon>Heterobranchia</taxon>
        <taxon>Euthyneura</taxon>
        <taxon>Panpulmonata</taxon>
        <taxon>Hygrophila</taxon>
        <taxon>Lymnaeoidea</taxon>
        <taxon>Lymnaeidae</taxon>
        <taxon>Lymnaea</taxon>
    </lineage>
</organism>
<feature type="compositionally biased region" description="Low complexity" evidence="1">
    <location>
        <begin position="46"/>
        <end position="80"/>
    </location>
</feature>
<keyword evidence="2" id="KW-0812">Transmembrane</keyword>
<keyword evidence="2" id="KW-0472">Membrane</keyword>
<accession>A0AAV2GZ03</accession>
<keyword evidence="4" id="KW-1185">Reference proteome</keyword>
<sequence>ACGDPGLFQVLVNLSDIRGYSCNFPTTDYIYVLRDEVPLQWSPQMQATSTTQTTPSTPETYTEPPSSATPATPTVPTIQTDLGTPTAPRKDSPTRDQLEQEVSDFKTSTAVFAVVSGIAVVAIIVKAGVYLFNRGCPRVNNECCGRIHKMLRPKVGTR</sequence>
<feature type="region of interest" description="Disordered" evidence="1">
    <location>
        <begin position="46"/>
        <end position="101"/>
    </location>
</feature>
<reference evidence="3 4" key="1">
    <citation type="submission" date="2024-04" db="EMBL/GenBank/DDBJ databases">
        <authorList>
            <consortium name="Genoscope - CEA"/>
            <person name="William W."/>
        </authorList>
    </citation>
    <scope>NUCLEOTIDE SEQUENCE [LARGE SCALE GENOMIC DNA]</scope>
</reference>
<evidence type="ECO:0000256" key="2">
    <source>
        <dbReference type="SAM" id="Phobius"/>
    </source>
</evidence>
<comment type="caution">
    <text evidence="3">The sequence shown here is derived from an EMBL/GenBank/DDBJ whole genome shotgun (WGS) entry which is preliminary data.</text>
</comment>
<proteinExistence type="predicted"/>
<keyword evidence="2" id="KW-1133">Transmembrane helix</keyword>
<evidence type="ECO:0000256" key="1">
    <source>
        <dbReference type="SAM" id="MobiDB-lite"/>
    </source>
</evidence>
<feature type="transmembrane region" description="Helical" evidence="2">
    <location>
        <begin position="110"/>
        <end position="132"/>
    </location>
</feature>
<dbReference type="Proteomes" id="UP001497497">
    <property type="component" value="Unassembled WGS sequence"/>
</dbReference>
<protein>
    <submittedName>
        <fullName evidence="3">Uncharacterized protein</fullName>
    </submittedName>
</protein>
<evidence type="ECO:0000313" key="3">
    <source>
        <dbReference type="EMBL" id="CAL1526655.1"/>
    </source>
</evidence>
<feature type="compositionally biased region" description="Basic and acidic residues" evidence="1">
    <location>
        <begin position="88"/>
        <end position="98"/>
    </location>
</feature>
<feature type="non-terminal residue" evidence="3">
    <location>
        <position position="1"/>
    </location>
</feature>
<dbReference type="EMBL" id="CAXITT010000007">
    <property type="protein sequence ID" value="CAL1526655.1"/>
    <property type="molecule type" value="Genomic_DNA"/>
</dbReference>
<evidence type="ECO:0000313" key="4">
    <source>
        <dbReference type="Proteomes" id="UP001497497"/>
    </source>
</evidence>
<dbReference type="AlphaFoldDB" id="A0AAV2GZ03"/>
<gene>
    <name evidence="3" type="ORF">GSLYS_00000832001</name>
</gene>